<dbReference type="SUPFAM" id="SSF56112">
    <property type="entry name" value="Protein kinase-like (PK-like)"/>
    <property type="match status" value="1"/>
</dbReference>
<dbReference type="Proteomes" id="UP000217790">
    <property type="component" value="Unassembled WGS sequence"/>
</dbReference>
<name>A0A2H3DQN7_ARMGA</name>
<organism evidence="1 2">
    <name type="scientific">Armillaria gallica</name>
    <name type="common">Bulbous honey fungus</name>
    <name type="synonym">Armillaria bulbosa</name>
    <dbReference type="NCBI Taxonomy" id="47427"/>
    <lineage>
        <taxon>Eukaryota</taxon>
        <taxon>Fungi</taxon>
        <taxon>Dikarya</taxon>
        <taxon>Basidiomycota</taxon>
        <taxon>Agaricomycotina</taxon>
        <taxon>Agaricomycetes</taxon>
        <taxon>Agaricomycetidae</taxon>
        <taxon>Agaricales</taxon>
        <taxon>Marasmiineae</taxon>
        <taxon>Physalacriaceae</taxon>
        <taxon>Armillaria</taxon>
    </lineage>
</organism>
<dbReference type="InterPro" id="IPR011009">
    <property type="entry name" value="Kinase-like_dom_sf"/>
</dbReference>
<accession>A0A2H3DQN7</accession>
<dbReference type="EMBL" id="KZ293649">
    <property type="protein sequence ID" value="PBK97525.1"/>
    <property type="molecule type" value="Genomic_DNA"/>
</dbReference>
<dbReference type="AlphaFoldDB" id="A0A2H3DQN7"/>
<keyword evidence="2" id="KW-1185">Reference proteome</keyword>
<proteinExistence type="predicted"/>
<protein>
    <recommendedName>
        <fullName evidence="3">Protein kinase domain-containing protein</fullName>
    </recommendedName>
</protein>
<gene>
    <name evidence="1" type="ORF">ARMGADRAFT_1060698</name>
</gene>
<evidence type="ECO:0000313" key="1">
    <source>
        <dbReference type="EMBL" id="PBK97525.1"/>
    </source>
</evidence>
<evidence type="ECO:0008006" key="3">
    <source>
        <dbReference type="Google" id="ProtNLM"/>
    </source>
</evidence>
<reference evidence="2" key="1">
    <citation type="journal article" date="2017" name="Nat. Ecol. Evol.">
        <title>Genome expansion and lineage-specific genetic innovations in the forest pathogenic fungi Armillaria.</title>
        <authorList>
            <person name="Sipos G."/>
            <person name="Prasanna A.N."/>
            <person name="Walter M.C."/>
            <person name="O'Connor E."/>
            <person name="Balint B."/>
            <person name="Krizsan K."/>
            <person name="Kiss B."/>
            <person name="Hess J."/>
            <person name="Varga T."/>
            <person name="Slot J."/>
            <person name="Riley R."/>
            <person name="Boka B."/>
            <person name="Rigling D."/>
            <person name="Barry K."/>
            <person name="Lee J."/>
            <person name="Mihaltcheva S."/>
            <person name="LaButti K."/>
            <person name="Lipzen A."/>
            <person name="Waldron R."/>
            <person name="Moloney N.M."/>
            <person name="Sperisen C."/>
            <person name="Kredics L."/>
            <person name="Vagvoelgyi C."/>
            <person name="Patrignani A."/>
            <person name="Fitzpatrick D."/>
            <person name="Nagy I."/>
            <person name="Doyle S."/>
            <person name="Anderson J.B."/>
            <person name="Grigoriev I.V."/>
            <person name="Gueldener U."/>
            <person name="Muensterkoetter M."/>
            <person name="Nagy L.G."/>
        </authorList>
    </citation>
    <scope>NUCLEOTIDE SEQUENCE [LARGE SCALE GENOMIC DNA]</scope>
    <source>
        <strain evidence="2">Ar21-2</strain>
    </source>
</reference>
<evidence type="ECO:0000313" key="2">
    <source>
        <dbReference type="Proteomes" id="UP000217790"/>
    </source>
</evidence>
<dbReference type="OrthoDB" id="5987198at2759"/>
<sequence>MAKRPLPASDPRQPVYVTTDAYYHNDILALEPDGPRFSFAAILRLGLFFELTDRDGDIQRAIFSGAYGNRIIPDRDEHVIIVMPYLQQWYYPKFRTVGEGVQFFGEMLEGLQFIHENHVAHRDGGFTNFMMDASQMYGPEGVHPHERDKKYDFSGRARPYSRTERPLKYHFIVFGLSDIYDPDDLPATMCALEGRDKTVLEFFAYNPGTKRTPKHDPFAVDVYYLQSLPPQYYKLARELRGMKGFEFMEPLIAAMTLQSVSLSTKLLKDSLSSRKASAG</sequence>
<dbReference type="Gene3D" id="1.10.510.10">
    <property type="entry name" value="Transferase(Phosphotransferase) domain 1"/>
    <property type="match status" value="1"/>
</dbReference>
<dbReference type="STRING" id="47427.A0A2H3DQN7"/>
<dbReference type="InParanoid" id="A0A2H3DQN7"/>